<keyword evidence="4" id="KW-1185">Reference proteome</keyword>
<proteinExistence type="predicted"/>
<evidence type="ECO:0000313" key="3">
    <source>
        <dbReference type="EMBL" id="CAL0328305.1"/>
    </source>
</evidence>
<dbReference type="PANTHER" id="PTHR31371">
    <property type="entry name" value="BNAC09G50660D PROTEIN"/>
    <property type="match status" value="1"/>
</dbReference>
<dbReference type="EMBL" id="CAXHTB010000021">
    <property type="protein sequence ID" value="CAL0328305.1"/>
    <property type="molecule type" value="Genomic_DNA"/>
</dbReference>
<evidence type="ECO:0000256" key="1">
    <source>
        <dbReference type="SAM" id="MobiDB-lite"/>
    </source>
</evidence>
<dbReference type="GO" id="GO:0045927">
    <property type="term" value="P:positive regulation of growth"/>
    <property type="evidence" value="ECO:0007669"/>
    <property type="project" value="InterPro"/>
</dbReference>
<dbReference type="AlphaFoldDB" id="A0AAV1Y3C9"/>
<comment type="caution">
    <text evidence="3">The sequence shown here is derived from an EMBL/GenBank/DDBJ whole genome shotgun (WGS) entry which is preliminary data.</text>
</comment>
<dbReference type="Proteomes" id="UP001497480">
    <property type="component" value="Unassembled WGS sequence"/>
</dbReference>
<keyword evidence="2" id="KW-0812">Transmembrane</keyword>
<name>A0AAV1Y3C9_LUPLU</name>
<feature type="region of interest" description="Disordered" evidence="1">
    <location>
        <begin position="1"/>
        <end position="24"/>
    </location>
</feature>
<evidence type="ECO:0000256" key="2">
    <source>
        <dbReference type="SAM" id="Phobius"/>
    </source>
</evidence>
<sequence>MGRKRRGKKATEVLAMHSSGDRPAEESTKTYVMGFIMTLLAAVLYGIILLLVELVYKIKQEITFATVLEIQVKLKPYMKTSIYDTNLAEEWTLAMSTILEWLAPLAHNMIRWQSERSFEQHSFVSRTNVLLVQTLYFANQEKIEETIIELLVGLNYVWRSILLHVFHT</sequence>
<feature type="transmembrane region" description="Helical" evidence="2">
    <location>
        <begin position="31"/>
        <end position="52"/>
    </location>
</feature>
<evidence type="ECO:0000313" key="4">
    <source>
        <dbReference type="Proteomes" id="UP001497480"/>
    </source>
</evidence>
<keyword evidence="2" id="KW-0472">Membrane</keyword>
<gene>
    <name evidence="3" type="ORF">LLUT_LOCUS29365</name>
</gene>
<dbReference type="PANTHER" id="PTHR31371:SF20">
    <property type="entry name" value="OS12G0146500 PROTEIN"/>
    <property type="match status" value="1"/>
</dbReference>
<reference evidence="3 4" key="1">
    <citation type="submission" date="2024-03" db="EMBL/GenBank/DDBJ databases">
        <authorList>
            <person name="Martinez-Hernandez J."/>
        </authorList>
    </citation>
    <scope>NUCLEOTIDE SEQUENCE [LARGE SCALE GENOMIC DNA]</scope>
</reference>
<accession>A0AAV1Y3C9</accession>
<dbReference type="Pfam" id="PF16913">
    <property type="entry name" value="PUNUT"/>
    <property type="match status" value="1"/>
</dbReference>
<protein>
    <submittedName>
        <fullName evidence="3">Uncharacterized protein</fullName>
    </submittedName>
</protein>
<keyword evidence="2" id="KW-1133">Transmembrane helix</keyword>
<organism evidence="3 4">
    <name type="scientific">Lupinus luteus</name>
    <name type="common">European yellow lupine</name>
    <dbReference type="NCBI Taxonomy" id="3873"/>
    <lineage>
        <taxon>Eukaryota</taxon>
        <taxon>Viridiplantae</taxon>
        <taxon>Streptophyta</taxon>
        <taxon>Embryophyta</taxon>
        <taxon>Tracheophyta</taxon>
        <taxon>Spermatophyta</taxon>
        <taxon>Magnoliopsida</taxon>
        <taxon>eudicotyledons</taxon>
        <taxon>Gunneridae</taxon>
        <taxon>Pentapetalae</taxon>
        <taxon>rosids</taxon>
        <taxon>fabids</taxon>
        <taxon>Fabales</taxon>
        <taxon>Fabaceae</taxon>
        <taxon>Papilionoideae</taxon>
        <taxon>50 kb inversion clade</taxon>
        <taxon>genistoids sensu lato</taxon>
        <taxon>core genistoids</taxon>
        <taxon>Genisteae</taxon>
        <taxon>Lupinus</taxon>
    </lineage>
</organism>